<dbReference type="PANTHER" id="PTHR13598:SF5">
    <property type="entry name" value="NUCLEAR ENVELOPE INTEGRAL MEMBRANE PROTEIN 2"/>
    <property type="match status" value="1"/>
</dbReference>
<feature type="transmembrane region" description="Helical" evidence="9">
    <location>
        <begin position="293"/>
        <end position="313"/>
    </location>
</feature>
<evidence type="ECO:0000256" key="8">
    <source>
        <dbReference type="SAM" id="MobiDB-lite"/>
    </source>
</evidence>
<feature type="transmembrane region" description="Helical" evidence="9">
    <location>
        <begin position="268"/>
        <end position="287"/>
    </location>
</feature>
<dbReference type="EMBL" id="JAGEUA010000004">
    <property type="protein sequence ID" value="KAL0985578.1"/>
    <property type="molecule type" value="Genomic_DNA"/>
</dbReference>
<organism evidence="11 12">
    <name type="scientific">Umbra pygmaea</name>
    <name type="common">Eastern mudminnow</name>
    <dbReference type="NCBI Taxonomy" id="75934"/>
    <lineage>
        <taxon>Eukaryota</taxon>
        <taxon>Metazoa</taxon>
        <taxon>Chordata</taxon>
        <taxon>Craniata</taxon>
        <taxon>Vertebrata</taxon>
        <taxon>Euteleostomi</taxon>
        <taxon>Actinopterygii</taxon>
        <taxon>Neopterygii</taxon>
        <taxon>Teleostei</taxon>
        <taxon>Protacanthopterygii</taxon>
        <taxon>Esociformes</taxon>
        <taxon>Umbridae</taxon>
        <taxon>Umbra</taxon>
    </lineage>
</organism>
<name>A0ABD0WZ09_UMBPY</name>
<keyword evidence="7" id="KW-0539">Nucleus</keyword>
<gene>
    <name evidence="11" type="ORF">UPYG_G00158850</name>
</gene>
<evidence type="ECO:0000256" key="3">
    <source>
        <dbReference type="ARBA" id="ARBA00022692"/>
    </source>
</evidence>
<comment type="subcellular location">
    <subcellularLocation>
        <location evidence="1">Nucleus inner membrane</location>
        <topology evidence="1">Multi-pass membrane protein</topology>
        <orientation evidence="1">Nucleoplasmic side</orientation>
    </subcellularLocation>
</comment>
<keyword evidence="12" id="KW-1185">Reference proteome</keyword>
<evidence type="ECO:0000256" key="7">
    <source>
        <dbReference type="ARBA" id="ARBA00023242"/>
    </source>
</evidence>
<evidence type="ECO:0008006" key="13">
    <source>
        <dbReference type="Google" id="ProtNLM"/>
    </source>
</evidence>
<feature type="region of interest" description="Disordered" evidence="8">
    <location>
        <begin position="430"/>
        <end position="452"/>
    </location>
</feature>
<dbReference type="AlphaFoldDB" id="A0ABD0WZ09"/>
<protein>
    <recommendedName>
        <fullName evidence="13">Nuclear envelope integral membrane protein 2</fullName>
    </recommendedName>
</protein>
<keyword evidence="6 9" id="KW-0472">Membrane</keyword>
<evidence type="ECO:0000313" key="12">
    <source>
        <dbReference type="Proteomes" id="UP001557470"/>
    </source>
</evidence>
<evidence type="ECO:0000256" key="2">
    <source>
        <dbReference type="ARBA" id="ARBA00005748"/>
    </source>
</evidence>
<dbReference type="PANTHER" id="PTHR13598">
    <property type="entry name" value="AT07567P-RELATED"/>
    <property type="match status" value="1"/>
</dbReference>
<keyword evidence="3 9" id="KW-0812">Transmembrane</keyword>
<keyword evidence="5 9" id="KW-1133">Transmembrane helix</keyword>
<proteinExistence type="inferred from homology"/>
<feature type="transmembrane region" description="Helical" evidence="9">
    <location>
        <begin position="236"/>
        <end position="256"/>
    </location>
</feature>
<comment type="caution">
    <text evidence="11">The sequence shown here is derived from an EMBL/GenBank/DDBJ whole genome shotgun (WGS) entry which is preliminary data.</text>
</comment>
<feature type="signal peptide" evidence="10">
    <location>
        <begin position="1"/>
        <end position="26"/>
    </location>
</feature>
<feature type="transmembrane region" description="Helical" evidence="9">
    <location>
        <begin position="206"/>
        <end position="224"/>
    </location>
</feature>
<sequence length="452" mass="51880">MNYCSKITVLYTVGVLANVFCFQVEGSRGYSYADCTYLKENQNSTHFGTRCFCYSSGTVIKWKDIWSTFQVYVKGDEGVYVMYPMEGTRNCYEPDHFLMQFRCLLDHYWPPSPSVSTTSLDIPLEQEDTCFMVMTPRAKSEHTLRIRGKRLNKIRFGLFAFGLALFYFAGAISRSSLFFYMSGISVGVFSIVVFLLLALKRFIPSGIFIALFAAGSYLTYLGYQRLLSHWDDVMTLYWRHALGYLLLTSLVSWLVCYKNGPITSDFSLSLITWGLQSVAVSLMYYGVTYPMAFYTLLGILMLWKALPCAYRLLLGTCRLTRRLLVSFLRVFWRNRKPQRRLLTEEEYREQGKVHTRTALEELRELCNTAGFPAWDTVLRLNYPQRFASFLRDGVHVTSEEQQSHECQYSPGRADLGELLFTSSSHRALGLATGDDHSDDDDGIDYSPDSTHT</sequence>
<evidence type="ECO:0000313" key="11">
    <source>
        <dbReference type="EMBL" id="KAL0985578.1"/>
    </source>
</evidence>
<dbReference type="InterPro" id="IPR019358">
    <property type="entry name" value="NEMP_fam"/>
</dbReference>
<evidence type="ECO:0000256" key="5">
    <source>
        <dbReference type="ARBA" id="ARBA00022989"/>
    </source>
</evidence>
<evidence type="ECO:0000256" key="9">
    <source>
        <dbReference type="SAM" id="Phobius"/>
    </source>
</evidence>
<evidence type="ECO:0000256" key="4">
    <source>
        <dbReference type="ARBA" id="ARBA00022729"/>
    </source>
</evidence>
<feature type="transmembrane region" description="Helical" evidence="9">
    <location>
        <begin position="154"/>
        <end position="172"/>
    </location>
</feature>
<feature type="chain" id="PRO_5044777557" description="Nuclear envelope integral membrane protein 2" evidence="10">
    <location>
        <begin position="27"/>
        <end position="452"/>
    </location>
</feature>
<evidence type="ECO:0000256" key="10">
    <source>
        <dbReference type="SAM" id="SignalP"/>
    </source>
</evidence>
<dbReference type="Proteomes" id="UP001557470">
    <property type="component" value="Unassembled WGS sequence"/>
</dbReference>
<dbReference type="Pfam" id="PF10225">
    <property type="entry name" value="NEMP"/>
    <property type="match status" value="1"/>
</dbReference>
<keyword evidence="4 10" id="KW-0732">Signal</keyword>
<evidence type="ECO:0000256" key="6">
    <source>
        <dbReference type="ARBA" id="ARBA00023136"/>
    </source>
</evidence>
<evidence type="ECO:0000256" key="1">
    <source>
        <dbReference type="ARBA" id="ARBA00004575"/>
    </source>
</evidence>
<reference evidence="11 12" key="1">
    <citation type="submission" date="2024-06" db="EMBL/GenBank/DDBJ databases">
        <authorList>
            <person name="Pan Q."/>
            <person name="Wen M."/>
            <person name="Jouanno E."/>
            <person name="Zahm M."/>
            <person name="Klopp C."/>
            <person name="Cabau C."/>
            <person name="Louis A."/>
            <person name="Berthelot C."/>
            <person name="Parey E."/>
            <person name="Roest Crollius H."/>
            <person name="Montfort J."/>
            <person name="Robinson-Rechavi M."/>
            <person name="Bouchez O."/>
            <person name="Lampietro C."/>
            <person name="Lopez Roques C."/>
            <person name="Donnadieu C."/>
            <person name="Postlethwait J."/>
            <person name="Bobe J."/>
            <person name="Verreycken H."/>
            <person name="Guiguen Y."/>
        </authorList>
    </citation>
    <scope>NUCLEOTIDE SEQUENCE [LARGE SCALE GENOMIC DNA]</scope>
    <source>
        <strain evidence="11">Up_M1</strain>
        <tissue evidence="11">Testis</tissue>
    </source>
</reference>
<feature type="transmembrane region" description="Helical" evidence="9">
    <location>
        <begin position="178"/>
        <end position="199"/>
    </location>
</feature>
<comment type="similarity">
    <text evidence="2">Belongs to the NEMP family.</text>
</comment>
<accession>A0ABD0WZ09</accession>
<dbReference type="GO" id="GO:0005637">
    <property type="term" value="C:nuclear inner membrane"/>
    <property type="evidence" value="ECO:0007669"/>
    <property type="project" value="UniProtKB-SubCell"/>
</dbReference>